<dbReference type="RefSeq" id="XP_001888143.1">
    <property type="nucleotide sequence ID" value="XM_001888108.1"/>
</dbReference>
<feature type="compositionally biased region" description="Polar residues" evidence="1">
    <location>
        <begin position="112"/>
        <end position="126"/>
    </location>
</feature>
<accession>B0DW16</accession>
<evidence type="ECO:0000313" key="3">
    <source>
        <dbReference type="Proteomes" id="UP000001194"/>
    </source>
</evidence>
<dbReference type="EMBL" id="DS547141">
    <property type="protein sequence ID" value="EDR01267.1"/>
    <property type="molecule type" value="Genomic_DNA"/>
</dbReference>
<evidence type="ECO:0000256" key="1">
    <source>
        <dbReference type="SAM" id="MobiDB-lite"/>
    </source>
</evidence>
<dbReference type="InParanoid" id="B0DW16"/>
<evidence type="ECO:0000313" key="2">
    <source>
        <dbReference type="EMBL" id="EDR01267.1"/>
    </source>
</evidence>
<sequence length="197" mass="21612">MCCPLVPAERFNTIKKSRRVGVGPSSAGRVATSLELVTESQRCWSLTQSKRTYVTCPSALRVVVQGAVRPEPIPGVRESSPRGWYGTNSSSGRAVYLLLEIASQREKVWTVTGDQSSGIPRTSTLQAPEHRASPHSTTSEKILQVAAARSYNDIMSRHNVSQLYRSDFCMDVDSSPTSDSALMYQTYFIEAPIPNGI</sequence>
<dbReference type="AlphaFoldDB" id="B0DW16"/>
<dbReference type="KEGG" id="lbc:LACBIDRAFT_333475"/>
<name>B0DW16_LACBS</name>
<reference evidence="2 3" key="1">
    <citation type="journal article" date="2008" name="Nature">
        <title>The genome of Laccaria bicolor provides insights into mycorrhizal symbiosis.</title>
        <authorList>
            <person name="Martin F."/>
            <person name="Aerts A."/>
            <person name="Ahren D."/>
            <person name="Brun A."/>
            <person name="Danchin E.G.J."/>
            <person name="Duchaussoy F."/>
            <person name="Gibon J."/>
            <person name="Kohler A."/>
            <person name="Lindquist E."/>
            <person name="Pereda V."/>
            <person name="Salamov A."/>
            <person name="Shapiro H.J."/>
            <person name="Wuyts J."/>
            <person name="Blaudez D."/>
            <person name="Buee M."/>
            <person name="Brokstein P."/>
            <person name="Canbaeck B."/>
            <person name="Cohen D."/>
            <person name="Courty P.E."/>
            <person name="Coutinho P.M."/>
            <person name="Delaruelle C."/>
            <person name="Detter J.C."/>
            <person name="Deveau A."/>
            <person name="DiFazio S."/>
            <person name="Duplessis S."/>
            <person name="Fraissinet-Tachet L."/>
            <person name="Lucic E."/>
            <person name="Frey-Klett P."/>
            <person name="Fourrey C."/>
            <person name="Feussner I."/>
            <person name="Gay G."/>
            <person name="Grimwood J."/>
            <person name="Hoegger P.J."/>
            <person name="Jain P."/>
            <person name="Kilaru S."/>
            <person name="Labbe J."/>
            <person name="Lin Y.C."/>
            <person name="Legue V."/>
            <person name="Le Tacon F."/>
            <person name="Marmeisse R."/>
            <person name="Melayah D."/>
            <person name="Montanini B."/>
            <person name="Muratet M."/>
            <person name="Nehls U."/>
            <person name="Niculita-Hirzel H."/>
            <person name="Oudot-Le Secq M.P."/>
            <person name="Peter M."/>
            <person name="Quesneville H."/>
            <person name="Rajashekar B."/>
            <person name="Reich M."/>
            <person name="Rouhier N."/>
            <person name="Schmutz J."/>
            <person name="Yin T."/>
            <person name="Chalot M."/>
            <person name="Henrissat B."/>
            <person name="Kuees U."/>
            <person name="Lucas S."/>
            <person name="Van de Peer Y."/>
            <person name="Podila G.K."/>
            <person name="Polle A."/>
            <person name="Pukkila P.J."/>
            <person name="Richardson P.M."/>
            <person name="Rouze P."/>
            <person name="Sanders I.R."/>
            <person name="Stajich J.E."/>
            <person name="Tunlid A."/>
            <person name="Tuskan G."/>
            <person name="Grigoriev I.V."/>
        </authorList>
    </citation>
    <scope>NUCLEOTIDE SEQUENCE [LARGE SCALE GENOMIC DNA]</scope>
    <source>
        <strain evidence="3">S238N-H82 / ATCC MYA-4686</strain>
    </source>
</reference>
<organism evidence="3">
    <name type="scientific">Laccaria bicolor (strain S238N-H82 / ATCC MYA-4686)</name>
    <name type="common">Bicoloured deceiver</name>
    <name type="synonym">Laccaria laccata var. bicolor</name>
    <dbReference type="NCBI Taxonomy" id="486041"/>
    <lineage>
        <taxon>Eukaryota</taxon>
        <taxon>Fungi</taxon>
        <taxon>Dikarya</taxon>
        <taxon>Basidiomycota</taxon>
        <taxon>Agaricomycotina</taxon>
        <taxon>Agaricomycetes</taxon>
        <taxon>Agaricomycetidae</taxon>
        <taxon>Agaricales</taxon>
        <taxon>Agaricineae</taxon>
        <taxon>Hydnangiaceae</taxon>
        <taxon>Laccaria</taxon>
    </lineage>
</organism>
<proteinExistence type="predicted"/>
<dbReference type="GeneID" id="6083778"/>
<gene>
    <name evidence="2" type="ORF">LACBIDRAFT_333475</name>
</gene>
<feature type="region of interest" description="Disordered" evidence="1">
    <location>
        <begin position="112"/>
        <end position="137"/>
    </location>
</feature>
<protein>
    <submittedName>
        <fullName evidence="2">Predicted protein</fullName>
    </submittedName>
</protein>
<keyword evidence="3" id="KW-1185">Reference proteome</keyword>
<dbReference type="HOGENOM" id="CLU_1384380_0_0_1"/>
<dbReference type="Proteomes" id="UP000001194">
    <property type="component" value="Unassembled WGS sequence"/>
</dbReference>